<dbReference type="Proteomes" id="UP000217784">
    <property type="component" value="Unassembled WGS sequence"/>
</dbReference>
<comment type="caution">
    <text evidence="1">The sequence shown here is derived from an EMBL/GenBank/DDBJ whole genome shotgun (WGS) entry which is preliminary data.</text>
</comment>
<evidence type="ECO:0000313" key="1">
    <source>
        <dbReference type="EMBL" id="PAV05730.1"/>
    </source>
</evidence>
<keyword evidence="2" id="KW-1185">Reference proteome</keyword>
<accession>A0A2A2H8X4</accession>
<dbReference type="RefSeq" id="WP_069583076.1">
    <property type="nucleotide sequence ID" value="NZ_LMVM01000002.1"/>
</dbReference>
<dbReference type="AlphaFoldDB" id="A0A2A2H8X4"/>
<organism evidence="1 2">
    <name type="scientific">Methanobacterium bryantii</name>
    <dbReference type="NCBI Taxonomy" id="2161"/>
    <lineage>
        <taxon>Archaea</taxon>
        <taxon>Methanobacteriati</taxon>
        <taxon>Methanobacteriota</taxon>
        <taxon>Methanomada group</taxon>
        <taxon>Methanobacteria</taxon>
        <taxon>Methanobacteriales</taxon>
        <taxon>Methanobacteriaceae</taxon>
        <taxon>Methanobacterium</taxon>
    </lineage>
</organism>
<gene>
    <name evidence="1" type="ORF">ASJ80_08335</name>
</gene>
<protein>
    <submittedName>
        <fullName evidence="1">Uncharacterized protein</fullName>
    </submittedName>
</protein>
<dbReference type="EMBL" id="LMVM01000002">
    <property type="protein sequence ID" value="PAV05730.1"/>
    <property type="molecule type" value="Genomic_DNA"/>
</dbReference>
<proteinExistence type="predicted"/>
<sequence>MKRLDEDFIKKCVKGQSQLRRVWKQKAGDRVLTRMNNDENKLEIDYYSKDFASKAGSMALRRVTDVWLPYDEQLQEILDDKLHLGVGDLGWAYYWWLEGEGSTLVDCWLDFVFYKLFNMTWNFVDREWVVLDDLEE</sequence>
<reference evidence="1 2" key="1">
    <citation type="journal article" date="2017" name="BMC Genomics">
        <title>Genomic analysis of methanogenic archaea reveals a shift towards energy conservation.</title>
        <authorList>
            <person name="Gilmore S.P."/>
            <person name="Henske J.K."/>
            <person name="Sexton J.A."/>
            <person name="Solomon K.V."/>
            <person name="Seppala S."/>
            <person name="Yoo J.I."/>
            <person name="Huyett L.M."/>
            <person name="Pressman A."/>
            <person name="Cogan J.Z."/>
            <person name="Kivenson V."/>
            <person name="Peng X."/>
            <person name="Tan Y."/>
            <person name="Valentine D.L."/>
            <person name="O'Malley M.A."/>
        </authorList>
    </citation>
    <scope>NUCLEOTIDE SEQUENCE [LARGE SCALE GENOMIC DNA]</scope>
    <source>
        <strain evidence="1 2">M.o.H.</strain>
    </source>
</reference>
<name>A0A2A2H8X4_METBR</name>
<evidence type="ECO:0000313" key="2">
    <source>
        <dbReference type="Proteomes" id="UP000217784"/>
    </source>
</evidence>